<dbReference type="GO" id="GO:0016020">
    <property type="term" value="C:membrane"/>
    <property type="evidence" value="ECO:0007669"/>
    <property type="project" value="TreeGrafter"/>
</dbReference>
<dbReference type="GO" id="GO:0008104">
    <property type="term" value="P:intracellular protein localization"/>
    <property type="evidence" value="ECO:0007669"/>
    <property type="project" value="TreeGrafter"/>
</dbReference>
<dbReference type="InterPro" id="IPR031570">
    <property type="entry name" value="NBEA/BDCP_DUF4704"/>
</dbReference>
<keyword evidence="2" id="KW-1185">Reference proteome</keyword>
<dbReference type="GO" id="GO:0005829">
    <property type="term" value="C:cytosol"/>
    <property type="evidence" value="ECO:0007669"/>
    <property type="project" value="TreeGrafter"/>
</dbReference>
<name>A0A1I8FP66_9PLAT</name>
<evidence type="ECO:0000313" key="2">
    <source>
        <dbReference type="Proteomes" id="UP000095280"/>
    </source>
</evidence>
<reference evidence="3" key="1">
    <citation type="submission" date="2016-11" db="UniProtKB">
        <authorList>
            <consortium name="WormBaseParasite"/>
        </authorList>
    </citation>
    <scope>IDENTIFICATION</scope>
</reference>
<sequence length="137" mass="15585">RLTAGSASDLLQSSQSIQQQFMQNKGFLESRRQKCWTNSSRWTKQLAQNKTSVGLVKQLFDHVLFNPTLWIKRPVQVQIRLYKFLATDFVASVGIFNSVRRVSAVLQTIHTLEALLLDVHPQDRSGFAPKSQCACYS</sequence>
<evidence type="ECO:0000313" key="3">
    <source>
        <dbReference type="WBParaSite" id="maker-unitig_42837-snap-gene-0.2-mRNA-1"/>
    </source>
</evidence>
<dbReference type="AlphaFoldDB" id="A0A1I8FP66"/>
<dbReference type="WBParaSite" id="maker-unitig_42837-snap-gene-0.2-mRNA-1">
    <property type="protein sequence ID" value="maker-unitig_42837-snap-gene-0.2-mRNA-1"/>
    <property type="gene ID" value="maker-unitig_42837-snap-gene-0.2"/>
</dbReference>
<organism evidence="2 3">
    <name type="scientific">Macrostomum lignano</name>
    <dbReference type="NCBI Taxonomy" id="282301"/>
    <lineage>
        <taxon>Eukaryota</taxon>
        <taxon>Metazoa</taxon>
        <taxon>Spiralia</taxon>
        <taxon>Lophotrochozoa</taxon>
        <taxon>Platyhelminthes</taxon>
        <taxon>Rhabditophora</taxon>
        <taxon>Macrostomorpha</taxon>
        <taxon>Macrostomida</taxon>
        <taxon>Macrostomidae</taxon>
        <taxon>Macrostomum</taxon>
    </lineage>
</organism>
<dbReference type="Pfam" id="PF15787">
    <property type="entry name" value="DUF4704"/>
    <property type="match status" value="1"/>
</dbReference>
<evidence type="ECO:0000259" key="1">
    <source>
        <dbReference type="Pfam" id="PF15787"/>
    </source>
</evidence>
<dbReference type="GO" id="GO:0019901">
    <property type="term" value="F:protein kinase binding"/>
    <property type="evidence" value="ECO:0007669"/>
    <property type="project" value="TreeGrafter"/>
</dbReference>
<accession>A0A1I8FP66</accession>
<feature type="domain" description="DUF4704" evidence="1">
    <location>
        <begin position="8"/>
        <end position="131"/>
    </location>
</feature>
<protein>
    <submittedName>
        <fullName evidence="3">DUF4704 domain-containing protein</fullName>
    </submittedName>
</protein>
<dbReference type="InterPro" id="IPR050865">
    <property type="entry name" value="BEACH_Domain"/>
</dbReference>
<dbReference type="Proteomes" id="UP000095280">
    <property type="component" value="Unplaced"/>
</dbReference>
<dbReference type="PANTHER" id="PTHR13743">
    <property type="entry name" value="BEIGE/BEACH-RELATED"/>
    <property type="match status" value="1"/>
</dbReference>
<dbReference type="PANTHER" id="PTHR13743:SF162">
    <property type="entry name" value="NEUROBEACHIN"/>
    <property type="match status" value="1"/>
</dbReference>
<proteinExistence type="predicted"/>